<gene>
    <name evidence="2" type="ORF">LP43_1951</name>
</gene>
<proteinExistence type="predicted"/>
<reference evidence="2 3" key="1">
    <citation type="submission" date="2014-09" db="EMBL/GenBank/DDBJ databases">
        <authorList>
            <person name="Grob C."/>
            <person name="Taubert M."/>
            <person name="Howat A.M."/>
            <person name="Burns O.J."/>
            <person name="Dixon J.L."/>
            <person name="Chen Y."/>
            <person name="Murrell J.C."/>
        </authorList>
    </citation>
    <scope>NUCLEOTIDE SEQUENCE [LARGE SCALE GENOMIC DNA]</scope>
    <source>
        <strain evidence="2">L4</strain>
    </source>
</reference>
<dbReference type="RefSeq" id="WP_036314639.1">
    <property type="nucleotide sequence ID" value="NZ_JRQD01000005.1"/>
</dbReference>
<sequence>MSKTQTFSIQNALPTTVVTGFLGVGKTSAIQHLLSYKPASERWAVLINEFGKVGIDRQILSSTAGQQGSIEIREVAGGCMCCSAGLPMQVALNQLLRSKKLDRLLIEPSGLGHPEEVIASLAGPNYRGLLDIRSTLTMVDARHFKDRRYTEHPVFLQQLHIADMLVVNKTDLSQLSDIKQMEKTLMALHLGELPIKYCEQGKLDLDWLSAPAKFDQATWANPPKVVQLESVETPLTDSGFLRETQQLDGWHSCGWRFDNDWLFDSARLLEWCHSQNPDRLKAVINTSDGRLIINWVEGQLSYQNTQSSIDESRLEMLFHNKPDADEMERLLFQCRCHYSSV</sequence>
<feature type="domain" description="CobW/HypB/UreG nucleotide-binding" evidence="1">
    <location>
        <begin position="14"/>
        <end position="187"/>
    </location>
</feature>
<organism evidence="2 3">
    <name type="scientific">Methylophaga thiooxydans</name>
    <dbReference type="NCBI Taxonomy" id="392484"/>
    <lineage>
        <taxon>Bacteria</taxon>
        <taxon>Pseudomonadati</taxon>
        <taxon>Pseudomonadota</taxon>
        <taxon>Gammaproteobacteria</taxon>
        <taxon>Thiotrichales</taxon>
        <taxon>Piscirickettsiaceae</taxon>
        <taxon>Methylophaga</taxon>
    </lineage>
</organism>
<dbReference type="CDD" id="cd03112">
    <property type="entry name" value="CobW-like"/>
    <property type="match status" value="1"/>
</dbReference>
<evidence type="ECO:0000313" key="3">
    <source>
        <dbReference type="Proteomes" id="UP000029999"/>
    </source>
</evidence>
<protein>
    <submittedName>
        <fullName evidence="2">Putative Zn homeostasis metal chaperone</fullName>
    </submittedName>
</protein>
<name>A0A0A0BBV8_9GAMM</name>
<dbReference type="Gene3D" id="3.40.50.300">
    <property type="entry name" value="P-loop containing nucleotide triphosphate hydrolases"/>
    <property type="match status" value="1"/>
</dbReference>
<dbReference type="EMBL" id="JRQD01000005">
    <property type="protein sequence ID" value="KGM06078.1"/>
    <property type="molecule type" value="Genomic_DNA"/>
</dbReference>
<dbReference type="GO" id="GO:0005737">
    <property type="term" value="C:cytoplasm"/>
    <property type="evidence" value="ECO:0007669"/>
    <property type="project" value="TreeGrafter"/>
</dbReference>
<dbReference type="SUPFAM" id="SSF52540">
    <property type="entry name" value="P-loop containing nucleoside triphosphate hydrolases"/>
    <property type="match status" value="1"/>
</dbReference>
<dbReference type="InterPro" id="IPR051316">
    <property type="entry name" value="Zinc-reg_GTPase_activator"/>
</dbReference>
<dbReference type="Pfam" id="PF02492">
    <property type="entry name" value="cobW"/>
    <property type="match status" value="1"/>
</dbReference>
<evidence type="ECO:0000313" key="2">
    <source>
        <dbReference type="EMBL" id="KGM06078.1"/>
    </source>
</evidence>
<dbReference type="PANTHER" id="PTHR13748:SF46">
    <property type="entry name" value="ZINC CHAPERONE YEIR"/>
    <property type="match status" value="1"/>
</dbReference>
<accession>A0A0A0BBV8</accession>
<dbReference type="InterPro" id="IPR027417">
    <property type="entry name" value="P-loop_NTPase"/>
</dbReference>
<dbReference type="InterPro" id="IPR003495">
    <property type="entry name" value="CobW/HypB/UreG_nucleotide-bd"/>
</dbReference>
<comment type="caution">
    <text evidence="2">The sequence shown here is derived from an EMBL/GenBank/DDBJ whole genome shotgun (WGS) entry which is preliminary data.</text>
</comment>
<evidence type="ECO:0000259" key="1">
    <source>
        <dbReference type="Pfam" id="PF02492"/>
    </source>
</evidence>
<dbReference type="AlphaFoldDB" id="A0A0A0BBV8"/>
<dbReference type="Proteomes" id="UP000029999">
    <property type="component" value="Unassembled WGS sequence"/>
</dbReference>
<dbReference type="PANTHER" id="PTHR13748">
    <property type="entry name" value="COBW-RELATED"/>
    <property type="match status" value="1"/>
</dbReference>
<dbReference type="STRING" id="392484.LP43_1951"/>